<dbReference type="GO" id="GO:0009001">
    <property type="term" value="F:serine O-acetyltransferase activity"/>
    <property type="evidence" value="ECO:0007669"/>
    <property type="project" value="UniProtKB-EC"/>
</dbReference>
<protein>
    <recommendedName>
        <fullName evidence="6">Serine acetyltransferase</fullName>
        <ecNumber evidence="6">2.3.1.30</ecNumber>
    </recommendedName>
</protein>
<dbReference type="InterPro" id="IPR011004">
    <property type="entry name" value="Trimer_LpxA-like_sf"/>
</dbReference>
<dbReference type="Proteomes" id="UP000321172">
    <property type="component" value="Chromosome"/>
</dbReference>
<dbReference type="InterPro" id="IPR042122">
    <property type="entry name" value="Ser_AcTrfase_N_sf"/>
</dbReference>
<dbReference type="SUPFAM" id="SSF51161">
    <property type="entry name" value="Trimeric LpxA-like enzymes"/>
    <property type="match status" value="1"/>
</dbReference>
<evidence type="ECO:0000256" key="2">
    <source>
        <dbReference type="ARBA" id="ARBA00022605"/>
    </source>
</evidence>
<dbReference type="EC" id="2.3.1.30" evidence="6"/>
<dbReference type="CDD" id="cd03354">
    <property type="entry name" value="LbH_SAT"/>
    <property type="match status" value="1"/>
</dbReference>
<dbReference type="EMBL" id="CP042345">
    <property type="protein sequence ID" value="QEA14761.1"/>
    <property type="molecule type" value="Genomic_DNA"/>
</dbReference>
<keyword evidence="3 6" id="KW-0808">Transferase</keyword>
<evidence type="ECO:0000313" key="8">
    <source>
        <dbReference type="EMBL" id="QEA14761.1"/>
    </source>
</evidence>
<dbReference type="RefSeq" id="WP_147088742.1">
    <property type="nucleotide sequence ID" value="NZ_BAABJD010000002.1"/>
</dbReference>
<dbReference type="OrthoDB" id="9801456at2"/>
<dbReference type="GO" id="GO:0006535">
    <property type="term" value="P:cysteine biosynthetic process from serine"/>
    <property type="evidence" value="ECO:0007669"/>
    <property type="project" value="InterPro"/>
</dbReference>
<dbReference type="FunFam" id="2.160.10.10:FF:000007">
    <property type="entry name" value="Serine acetyltransferase"/>
    <property type="match status" value="1"/>
</dbReference>
<keyword evidence="7" id="KW-0175">Coiled coil</keyword>
<dbReference type="InterPro" id="IPR045304">
    <property type="entry name" value="LbH_SAT"/>
</dbReference>
<reference evidence="8 9" key="1">
    <citation type="journal article" date="2013" name="J. Microbiol. Biotechnol.">
        <title>Novosphingobium ginsenosidimutans sp. nov., with the ability to convert ginsenoside.</title>
        <authorList>
            <person name="Kim J.K."/>
            <person name="He D."/>
            <person name="Liu Q.M."/>
            <person name="Park H.Y."/>
            <person name="Jung M.S."/>
            <person name="Yoon M.H."/>
            <person name="Kim S.C."/>
            <person name="Im W.T."/>
        </authorList>
    </citation>
    <scope>NUCLEOTIDE SEQUENCE [LARGE SCALE GENOMIC DNA]</scope>
    <source>
        <strain evidence="8 9">FW-6</strain>
    </source>
</reference>
<evidence type="ECO:0000256" key="3">
    <source>
        <dbReference type="ARBA" id="ARBA00022679"/>
    </source>
</evidence>
<evidence type="ECO:0000256" key="1">
    <source>
        <dbReference type="ARBA" id="ARBA00007274"/>
    </source>
</evidence>
<dbReference type="GO" id="GO:0005737">
    <property type="term" value="C:cytoplasm"/>
    <property type="evidence" value="ECO:0007669"/>
    <property type="project" value="InterPro"/>
</dbReference>
<sequence>MPGRFITYLDSIQARDPAVRSRWEILLYPGVWALGFHRVAHRLFRARLYLLARLVNHFSRFMTAIDIHPGAKIGRNFFIDHGFVVIGETAEIGDNVTMYQGSTLGGTNPTNGVGGKRHPTIGDGVIISLGAAILGPIYVGKDSRIGANAVVTKDVPEGATMLGIPAKPTPVEVKPETQAFVPYGTPCSERFDPATQKLEILQCEIDTLQKRVAQLLEERDAQAAKQSSGRKRGGAA</sequence>
<keyword evidence="9" id="KW-1185">Reference proteome</keyword>
<dbReference type="PANTHER" id="PTHR42811">
    <property type="entry name" value="SERINE ACETYLTRANSFERASE"/>
    <property type="match status" value="1"/>
</dbReference>
<dbReference type="InterPro" id="IPR053376">
    <property type="entry name" value="Serine_acetyltransferase"/>
</dbReference>
<proteinExistence type="inferred from homology"/>
<dbReference type="AlphaFoldDB" id="A0A5B8RZC2"/>
<dbReference type="PIRSF" id="PIRSF000441">
    <property type="entry name" value="CysE"/>
    <property type="match status" value="1"/>
</dbReference>
<keyword evidence="2" id="KW-0028">Amino-acid biosynthesis</keyword>
<gene>
    <name evidence="8" type="ORF">FRF71_00685</name>
</gene>
<accession>A0A5B8RZC2</accession>
<dbReference type="Gene3D" id="1.10.3130.10">
    <property type="entry name" value="serine acetyltransferase, domain 1"/>
    <property type="match status" value="1"/>
</dbReference>
<dbReference type="KEGG" id="ngf:FRF71_00685"/>
<comment type="catalytic activity">
    <reaction evidence="5 6">
        <text>L-serine + acetyl-CoA = O-acetyl-L-serine + CoA</text>
        <dbReference type="Rhea" id="RHEA:24560"/>
        <dbReference type="ChEBI" id="CHEBI:33384"/>
        <dbReference type="ChEBI" id="CHEBI:57287"/>
        <dbReference type="ChEBI" id="CHEBI:57288"/>
        <dbReference type="ChEBI" id="CHEBI:58340"/>
        <dbReference type="EC" id="2.3.1.30"/>
    </reaction>
</comment>
<evidence type="ECO:0000256" key="5">
    <source>
        <dbReference type="ARBA" id="ARBA00049486"/>
    </source>
</evidence>
<dbReference type="Gene3D" id="2.160.10.10">
    <property type="entry name" value="Hexapeptide repeat proteins"/>
    <property type="match status" value="1"/>
</dbReference>
<keyword evidence="4 6" id="KW-0012">Acyltransferase</keyword>
<evidence type="ECO:0000256" key="7">
    <source>
        <dbReference type="SAM" id="Coils"/>
    </source>
</evidence>
<evidence type="ECO:0000256" key="4">
    <source>
        <dbReference type="ARBA" id="ARBA00023315"/>
    </source>
</evidence>
<dbReference type="NCBIfam" id="NF041874">
    <property type="entry name" value="EPS_EpsC"/>
    <property type="match status" value="1"/>
</dbReference>
<organism evidence="8 9">
    <name type="scientific">Novosphingobium ginsenosidimutans</name>
    <dbReference type="NCBI Taxonomy" id="1176536"/>
    <lineage>
        <taxon>Bacteria</taxon>
        <taxon>Pseudomonadati</taxon>
        <taxon>Pseudomonadota</taxon>
        <taxon>Alphaproteobacteria</taxon>
        <taxon>Sphingomonadales</taxon>
        <taxon>Sphingomonadaceae</taxon>
        <taxon>Novosphingobium</taxon>
    </lineage>
</organism>
<comment type="similarity">
    <text evidence="1 6">Belongs to the transferase hexapeptide repeat family.</text>
</comment>
<feature type="coiled-coil region" evidence="7">
    <location>
        <begin position="198"/>
        <end position="225"/>
    </location>
</feature>
<evidence type="ECO:0000256" key="6">
    <source>
        <dbReference type="PIRNR" id="PIRNR000441"/>
    </source>
</evidence>
<evidence type="ECO:0000313" key="9">
    <source>
        <dbReference type="Proteomes" id="UP000321172"/>
    </source>
</evidence>
<dbReference type="InterPro" id="IPR005881">
    <property type="entry name" value="Ser_O-AcTrfase"/>
</dbReference>
<name>A0A5B8RZC2_9SPHN</name>